<comment type="caution">
    <text evidence="3">The sequence shown here is derived from an EMBL/GenBank/DDBJ whole genome shotgun (WGS) entry which is preliminary data.</text>
</comment>
<reference evidence="4" key="1">
    <citation type="submission" date="2015-08" db="EMBL/GenBank/DDBJ databases">
        <title>Fjat-14210 dsm16467.</title>
        <authorList>
            <person name="Liu B."/>
            <person name="Wang J."/>
            <person name="Zhu Y."/>
            <person name="Liu G."/>
            <person name="Chen Q."/>
            <person name="Chen Z."/>
            <person name="Lan J."/>
            <person name="Che J."/>
            <person name="Ge C."/>
            <person name="Shi H."/>
            <person name="Pan Z."/>
            <person name="Liu X."/>
        </authorList>
    </citation>
    <scope>NUCLEOTIDE SEQUENCE [LARGE SCALE GENOMIC DNA]</scope>
    <source>
        <strain evidence="4">DSM 16467</strain>
    </source>
</reference>
<evidence type="ECO:0000256" key="1">
    <source>
        <dbReference type="SAM" id="MobiDB-lite"/>
    </source>
</evidence>
<evidence type="ECO:0000313" key="4">
    <source>
        <dbReference type="Proteomes" id="UP000037558"/>
    </source>
</evidence>
<feature type="region of interest" description="Disordered" evidence="1">
    <location>
        <begin position="1"/>
        <end position="23"/>
    </location>
</feature>
<dbReference type="PATRIC" id="fig|284581.3.peg.962"/>
<gene>
    <name evidence="3" type="ORF">AMD01_03360</name>
</gene>
<dbReference type="AlphaFoldDB" id="A0A0M0LJ95"/>
<keyword evidence="2" id="KW-0472">Membrane</keyword>
<dbReference type="EMBL" id="LILC01000002">
    <property type="protein sequence ID" value="KOO50788.1"/>
    <property type="molecule type" value="Genomic_DNA"/>
</dbReference>
<keyword evidence="2" id="KW-1133">Transmembrane helix</keyword>
<proteinExistence type="predicted"/>
<organism evidence="3 4">
    <name type="scientific">Priestia koreensis</name>
    <dbReference type="NCBI Taxonomy" id="284581"/>
    <lineage>
        <taxon>Bacteria</taxon>
        <taxon>Bacillati</taxon>
        <taxon>Bacillota</taxon>
        <taxon>Bacilli</taxon>
        <taxon>Bacillales</taxon>
        <taxon>Bacillaceae</taxon>
        <taxon>Priestia</taxon>
    </lineage>
</organism>
<feature type="transmembrane region" description="Helical" evidence="2">
    <location>
        <begin position="53"/>
        <end position="74"/>
    </location>
</feature>
<evidence type="ECO:0000313" key="3">
    <source>
        <dbReference type="EMBL" id="KOO50788.1"/>
    </source>
</evidence>
<dbReference type="OrthoDB" id="2973770at2"/>
<sequence>MKETIGKKSTAGHDLGTAHTSSPIEEYQRIASGGPLNKEGIKNIGKFPQGIKYVGYFLFGSLGAMMIIGGLLNFL</sequence>
<name>A0A0M0LJ95_9BACI</name>
<protein>
    <submittedName>
        <fullName evidence="3">Uncharacterized protein</fullName>
    </submittedName>
</protein>
<keyword evidence="4" id="KW-1185">Reference proteome</keyword>
<dbReference type="Proteomes" id="UP000037558">
    <property type="component" value="Unassembled WGS sequence"/>
</dbReference>
<dbReference type="STRING" id="284581.AMD01_03360"/>
<dbReference type="RefSeq" id="WP_053399961.1">
    <property type="nucleotide sequence ID" value="NZ_LILC01000002.1"/>
</dbReference>
<evidence type="ECO:0000256" key="2">
    <source>
        <dbReference type="SAM" id="Phobius"/>
    </source>
</evidence>
<keyword evidence="2" id="KW-0812">Transmembrane</keyword>
<accession>A0A0M0LJ95</accession>